<dbReference type="Gene3D" id="2.60.40.10">
    <property type="entry name" value="Immunoglobulins"/>
    <property type="match status" value="4"/>
</dbReference>
<dbReference type="InterPro" id="IPR013517">
    <property type="entry name" value="FG-GAP"/>
</dbReference>
<dbReference type="PANTHER" id="PTHR44103:SF1">
    <property type="entry name" value="PROPROTEIN CONVERTASE P"/>
    <property type="match status" value="1"/>
</dbReference>
<sequence length="2536" mass="263025">MKAKNLRTKDRVFTILLLLGISFTVISQTDPTVEATAPAVNALNADNTADIGLTFSETMDAATLNAAHVKISGNYGRPLGFGTPSVNATTAVFDPDRNFFPGEVVTATLTTGVASSTGNPLASSFTYRFTTGVSLDSPGEFPNGQNTITTAAARAQDVTVADLDGDGDLDAVSAYGSNIAWYKNDGSGNFDGQRTINVEVNGATAYAVNTGDLDGDGNLDVLSAYGSNIAWYANDGNGNFGGQQIITMAVSDPRSVTTADLDGDGDLDVLSAYGSNLAWYENDGNGNFGGQQIITMAVRDPRSVTTADLDGDGDLDVVSASLLFGTVVWFENDGNENFGSQRTIATKASGTYSVTTADLDGDGDLDVLSAHASASTIFWFENDGNGNFGERAITTAVNDPRSVTTADLDGDGDLDVLSASFAAGTITWYENSGDGNFGGQRSVTTAANGAIAVATGDLDGDGDLDVLSASFFDNHIAWYENAVRSSLTVTATDPAANVLGVDNAAGIGFTFTEVLDAATLTADNIKISGNYGRPLGFRAPNVNATTAVFDPDRDFFPGEVVTATLTTAVASSTGNPLASPFTYSFNIGVSPDSPGEFPNGQNTISEGTSESSRNDVTTADLDGDGDLDVIAASENNGGVWYENDGSGNFGTPQSITSVGGSFRRIIPADLDGDGDLDVLANTSGDKSIDFFLNDGTGNFIEGMGFRANRLFEGFTVGDLDGDGDPDILAASSGKLAWHPNEGLTFSGAQRIPAIFGNEQIIDGLLTQTSAVAIADLDGDWDLDALVISFDKIAWYENDGYGNFGTGQTITIGAARAQNVIVADLDGNGQLDVISTSTEDNSIAWYPNYNGRFGSQRTITGAVDGIQDVTVADMDGDGDLDVLSASFDDNKVAWYPNDGSGNFDDQLNITTEALGALSVSTGDLDGDGDLDVLSAHTNNGTIAWYENAASSLRVTATDPAANALGVDNTVTLGLTFNQTIDATTLTEGNVKISGNYGQPLSFPAPSTNATTAVLGPDRDFFPGEVVTATLTTGVASSAGNSLASPFTYRFTAGVSPDSPGEFPNGQNIIFEYFRGSNRNDVTVADLDGDGDLDVISAYEIRDGAAWFPNDGSGNLGAPLILDSGRYSFRRIIPADLDGDGDLEVLAVTTADGLIDWYLNDGSENFTNGIPISFDGSAVNIVKDLAIGDLDGDGDLDVLLASLNKITWYPNDGLTFDVSRIPAIFGTERTITTATAGASGVATGDLDGDGDLDVVSSSAEDNKIAWYPNDGSGNFGTQRTITQAEAGAEDVIVADLDGDGDLDVISTSADDNRIAWYPNDGNGNFGTQQTITTAVDGIRDVTVADMDGDGNLDVLSASFNDNRVAWYPNNGNGNFGDQQTITTAGAGVGYLAVATGDLDGDGDLDVFSARSDATIAWYENAGSSLTVTATDPAANALGIDNAATLGLTFNQTIDAATLTTDNMKITGNYGRPLGFGTPSVNATTAVFDPDRNFFPGEQITATLTTEVAGSAGTSLASPFTYSFTAGVSANSPGEFPNGQNTIFEGANSSNRNDVTVADLDGDGDLDVLAAHEESLGGAWYENNGNGNFGALQSIDFGNGSLRGLITADMDGDRDLDVLALADSDTRISVYLNDGSENFITTVGSVHYNRIGDIATGDLDGDGDLDVLLSSFHDNKIAWYPNDGLQYLGAQRTPSIFGSEQTITTAAAGANGVAIADLDGDGDLDALSASANDNKIAWYPNDGSGNFGAQQTITTAAAGALDVIVADLDGDGDLDVLSTSANDNRVAWYSNDGNGNFGTQQTITTAVDGIQNMTVADMDGDGDLDVISASFNDNRVAWYPNEGSGNFGDQLNIATEALGALSVATGDLDGDGDLDVLSARSDKGGIAWYENTGATTLTANCTEPFTVQLDADGTASITAADVDNGSIGATSMDIDITDFDCSNLGENTVTLTVTNASGAMDTCTTTVTVEDSIAPVADRASLSDITGGCGTTIIEVPMATDNCGGTISATTNDLLTYNEQGTFTVTWTYDDGNGNTSTQTQNVIVEDSIAPVADMATLPNITGGCGATVTEVPTATDNCAGTITATTDDPLAYPEQGTYTVTWTYDDGNGNTSTQEQTVIAENSIASATPDMDTLPDVTGECGITITEVPTATADCGGTVVATTDDPLEYDRPGTFTITWTYNVGNGNTSTQEQTVIVEDAIAPVADMATLPDVIGGCGATVTILPTATDNCAGTVTATTDDPLTYPEQGTYTVTWTYDDGNGNTSMQTQTVIAESSIAPPIPDMVALTEVRGECSATVTAVPTATDNCAGTIIGTTDDPLEYDRPGTFTITWAYSTGNGNTSTQTQTVIVEDTIPPIAVAQDITVELDENGQATITTEDIDNGSTDNCGIADLSLDTAIFDCPELGDTNVELTVTDVSGNSSSASATVTFIAPDNDSDGVADVCGPEMSIIPGQGVSPNADGIHDTWVIENITDHPDALIKVFDRNGREVFSTNDYQNDWGGTEGNGSSLLPVGSYYYVVHLQQPIARNITGWLYLNY</sequence>
<feature type="compositionally biased region" description="Polar residues" evidence="2">
    <location>
        <begin position="599"/>
        <end position="611"/>
    </location>
</feature>
<feature type="region of interest" description="Disordered" evidence="2">
    <location>
        <begin position="592"/>
        <end position="625"/>
    </location>
</feature>
<dbReference type="NCBIfam" id="TIGR04131">
    <property type="entry name" value="Bac_Flav_CTERM"/>
    <property type="match status" value="1"/>
</dbReference>
<dbReference type="InterPro" id="IPR014755">
    <property type="entry name" value="Cu-Rt/internalin_Ig-like"/>
</dbReference>
<protein>
    <recommendedName>
        <fullName evidence="4">SbsA Ig-like domain-containing protein</fullName>
    </recommendedName>
</protein>
<dbReference type="Gene3D" id="2.60.40.1220">
    <property type="match status" value="1"/>
</dbReference>
<evidence type="ECO:0000256" key="2">
    <source>
        <dbReference type="SAM" id="MobiDB-lite"/>
    </source>
</evidence>
<dbReference type="OrthoDB" id="9805017at2"/>
<feature type="chain" id="PRO_5017317802" description="SbsA Ig-like domain-containing protein" evidence="3">
    <location>
        <begin position="28"/>
        <end position="2536"/>
    </location>
</feature>
<dbReference type="Proteomes" id="UP000276603">
    <property type="component" value="Unassembled WGS sequence"/>
</dbReference>
<feature type="signal peptide" evidence="3">
    <location>
        <begin position="1"/>
        <end position="27"/>
    </location>
</feature>
<dbReference type="Pfam" id="PF13517">
    <property type="entry name" value="FG-GAP_3"/>
    <property type="match status" value="12"/>
</dbReference>
<dbReference type="InterPro" id="IPR013783">
    <property type="entry name" value="Ig-like_fold"/>
</dbReference>
<dbReference type="EMBL" id="RBCJ01000002">
    <property type="protein sequence ID" value="RKN81398.1"/>
    <property type="molecule type" value="Genomic_DNA"/>
</dbReference>
<dbReference type="InterPro" id="IPR028994">
    <property type="entry name" value="Integrin_alpha_N"/>
</dbReference>
<dbReference type="RefSeq" id="WP_120711557.1">
    <property type="nucleotide sequence ID" value="NZ_RBCJ01000002.1"/>
</dbReference>
<dbReference type="SUPFAM" id="SSF69318">
    <property type="entry name" value="Integrin alpha N-terminal domain"/>
    <property type="match status" value="7"/>
</dbReference>
<accession>A0A3B0C9V8</accession>
<dbReference type="PANTHER" id="PTHR44103">
    <property type="entry name" value="PROPROTEIN CONVERTASE P"/>
    <property type="match status" value="1"/>
</dbReference>
<feature type="domain" description="SbsA Ig-like" evidence="4">
    <location>
        <begin position="486"/>
        <end position="585"/>
    </location>
</feature>
<gene>
    <name evidence="5" type="ORF">D7Z94_10740</name>
</gene>
<dbReference type="Gene3D" id="2.130.10.130">
    <property type="entry name" value="Integrin alpha, N-terminal"/>
    <property type="match status" value="6"/>
</dbReference>
<keyword evidence="6" id="KW-1185">Reference proteome</keyword>
<proteinExistence type="predicted"/>
<dbReference type="InterPro" id="IPR032812">
    <property type="entry name" value="SbsA_Ig"/>
</dbReference>
<evidence type="ECO:0000259" key="4">
    <source>
        <dbReference type="Pfam" id="PF13205"/>
    </source>
</evidence>
<feature type="domain" description="SbsA Ig-like" evidence="4">
    <location>
        <begin position="28"/>
        <end position="131"/>
    </location>
</feature>
<name>A0A3B0C9V8_9FLAO</name>
<dbReference type="Pfam" id="PF13205">
    <property type="entry name" value="Big_5"/>
    <property type="match status" value="4"/>
</dbReference>
<comment type="caution">
    <text evidence="5">The sequence shown here is derived from an EMBL/GenBank/DDBJ whole genome shotgun (WGS) entry which is preliminary data.</text>
</comment>
<organism evidence="5 6">
    <name type="scientific">Ulvibacterium marinum</name>
    <dbReference type="NCBI Taxonomy" id="2419782"/>
    <lineage>
        <taxon>Bacteria</taxon>
        <taxon>Pseudomonadati</taxon>
        <taxon>Bacteroidota</taxon>
        <taxon>Flavobacteriia</taxon>
        <taxon>Flavobacteriales</taxon>
        <taxon>Flavobacteriaceae</taxon>
        <taxon>Ulvibacterium</taxon>
    </lineage>
</organism>
<feature type="domain" description="SbsA Ig-like" evidence="4">
    <location>
        <begin position="1423"/>
        <end position="1522"/>
    </location>
</feature>
<dbReference type="Pfam" id="PF13585">
    <property type="entry name" value="CHU_C"/>
    <property type="match status" value="1"/>
</dbReference>
<evidence type="ECO:0000256" key="1">
    <source>
        <dbReference type="ARBA" id="ARBA00022729"/>
    </source>
</evidence>
<evidence type="ECO:0000256" key="3">
    <source>
        <dbReference type="SAM" id="SignalP"/>
    </source>
</evidence>
<evidence type="ECO:0000313" key="6">
    <source>
        <dbReference type="Proteomes" id="UP000276603"/>
    </source>
</evidence>
<evidence type="ECO:0000313" key="5">
    <source>
        <dbReference type="EMBL" id="RKN81398.1"/>
    </source>
</evidence>
<feature type="domain" description="SbsA Ig-like" evidence="4">
    <location>
        <begin position="950"/>
        <end position="1050"/>
    </location>
</feature>
<reference evidence="5 6" key="1">
    <citation type="submission" date="2018-10" db="EMBL/GenBank/DDBJ databases">
        <title>Ulvibacterium marinum gen. nov., sp. nov., a novel marine bacterium of the family Flavobacteriaceae, isolated from a culture of the green alga Ulva prolifera.</title>
        <authorList>
            <person name="Zhang Z."/>
        </authorList>
    </citation>
    <scope>NUCLEOTIDE SEQUENCE [LARGE SCALE GENOMIC DNA]</scope>
    <source>
        <strain evidence="5 6">CCMM003</strain>
    </source>
</reference>
<dbReference type="InterPro" id="IPR026341">
    <property type="entry name" value="T9SS_type_B"/>
</dbReference>
<keyword evidence="1 3" id="KW-0732">Signal</keyword>